<dbReference type="Gene3D" id="2.60.40.1080">
    <property type="match status" value="3"/>
</dbReference>
<dbReference type="InterPro" id="IPR003343">
    <property type="entry name" value="Big_2"/>
</dbReference>
<dbReference type="KEGG" id="ruj:E5Z56_07510"/>
<accession>A0A4P8XWY2</accession>
<dbReference type="EMBL" id="CP039381">
    <property type="protein sequence ID" value="QCT07212.1"/>
    <property type="molecule type" value="Genomic_DNA"/>
</dbReference>
<feature type="domain" description="BIG2" evidence="1">
    <location>
        <begin position="236"/>
        <end position="312"/>
    </location>
</feature>
<organism evidence="2 3">
    <name type="scientific">Ruminococcus bovis</name>
    <dbReference type="NCBI Taxonomy" id="2564099"/>
    <lineage>
        <taxon>Bacteria</taxon>
        <taxon>Bacillati</taxon>
        <taxon>Bacillota</taxon>
        <taxon>Clostridia</taxon>
        <taxon>Eubacteriales</taxon>
        <taxon>Oscillospiraceae</taxon>
        <taxon>Ruminococcus</taxon>
    </lineage>
</organism>
<dbReference type="Pfam" id="PF02368">
    <property type="entry name" value="Big_2"/>
    <property type="match status" value="3"/>
</dbReference>
<name>A0A4P8XWY2_9FIRM</name>
<feature type="domain" description="BIG2" evidence="1">
    <location>
        <begin position="659"/>
        <end position="741"/>
    </location>
</feature>
<dbReference type="PANTHER" id="PTHR23019">
    <property type="entry name" value="NUCLEAR PORE MEMBRANE GLYCOPROTEIN GP210-RELATED"/>
    <property type="match status" value="1"/>
</dbReference>
<proteinExistence type="predicted"/>
<dbReference type="InterPro" id="IPR008964">
    <property type="entry name" value="Invasin/intimin_cell_adhesion"/>
</dbReference>
<dbReference type="SMART" id="SM00635">
    <property type="entry name" value="BID_2"/>
    <property type="match status" value="3"/>
</dbReference>
<dbReference type="Proteomes" id="UP000301475">
    <property type="component" value="Chromosome"/>
</dbReference>
<dbReference type="InterPro" id="IPR022038">
    <property type="entry name" value="Ig-like_bact"/>
</dbReference>
<keyword evidence="3" id="KW-1185">Reference proteome</keyword>
<evidence type="ECO:0000313" key="2">
    <source>
        <dbReference type="EMBL" id="QCT07212.1"/>
    </source>
</evidence>
<feature type="domain" description="BIG2" evidence="1">
    <location>
        <begin position="575"/>
        <end position="652"/>
    </location>
</feature>
<dbReference type="OrthoDB" id="1816394at2"/>
<dbReference type="Gene3D" id="2.60.40.3630">
    <property type="match status" value="3"/>
</dbReference>
<dbReference type="InterPro" id="IPR045197">
    <property type="entry name" value="NUP210-like"/>
</dbReference>
<protein>
    <recommendedName>
        <fullName evidence="1">BIG2 domain-containing protein</fullName>
    </recommendedName>
</protein>
<evidence type="ECO:0000313" key="3">
    <source>
        <dbReference type="Proteomes" id="UP000301475"/>
    </source>
</evidence>
<evidence type="ECO:0000259" key="1">
    <source>
        <dbReference type="SMART" id="SM00635"/>
    </source>
</evidence>
<dbReference type="Pfam" id="PF07523">
    <property type="entry name" value="Big_3"/>
    <property type="match status" value="2"/>
</dbReference>
<gene>
    <name evidence="2" type="ORF">E5Z56_07510</name>
</gene>
<reference evidence="2 3" key="1">
    <citation type="submission" date="2019-04" db="EMBL/GenBank/DDBJ databases">
        <authorList>
            <person name="Embree M."/>
            <person name="Gaffney J.R."/>
        </authorList>
    </citation>
    <scope>NUCLEOTIDE SEQUENCE [LARGE SCALE GENOMIC DNA]</scope>
    <source>
        <strain evidence="2 3">JE7A12</strain>
    </source>
</reference>
<dbReference type="PANTHER" id="PTHR23019:SF0">
    <property type="entry name" value="NUCLEAR PORE MEMBRANE GLYCOPROTEIN 210"/>
    <property type="match status" value="1"/>
</dbReference>
<sequence>MLVYFMYNSKIKIYLGGKMKMSKKLISILLSVVMVVSVFTTLPIASAVETNSNSTENTETKYVTNLGGTYTGPIKNKSKRFYFAMPKEWRTFSNATACAYWWDGEDSCVDWQNSYEMRPTTIDTDDGSKVYYIDVAEDVNVILFNNGIDLGQKSEDEELPPNYGKVCQTVTIGLEGYGPNESMTYPDGLDSMNNMIYVPNDIEDESLSSKVYGGEWYYLHSDGKWDTVKGSVYETKDVNVKLDKRKDTVNIGGTIQLNATFENLSPDAKITWSSSDTNIATVDNNGTVYGVDEGTAKIKISVQNPGETTLLCTYCTVEVKSVLLGIKITKLPSKTTYYEGEELDSDIITKGIEVVAIYSGNRKVVLNSAFYDEDNHDGYIVAEPRYEVGKNTVTIKYGGFTDTFEITILSKQIKGITVYPPEKLTYVVGEDLDIDGMDVIADYADGTFGNVYDYSIGDYDFSTVGEKIIEVTCRGQKGHFMVYVEPKDIDEILVSLSPDRTDYYVDDEIDSSDIEVYIQYADGSLEETKDYYLNYDFSTAGKKIVTVSYHNYRKSFVVNVKSKTEPTTTKPTVKKVTKVEVSKNSVTLLNGRSTTVKATVTPTNATNKKLKWTSSNAKVATVNQSGKITAKGRGTATVKVMALDGSNKYATVKVTLKQPVTSVKLNRKSANLKVKGSSKQKTVTLKATVYPKNANNKAVSWKSSNSKIATVNSKGKVTAKKKGTCYITVTAKDGSKKSAKCKIVVK</sequence>
<dbReference type="AlphaFoldDB" id="A0A4P8XWY2"/>
<dbReference type="SUPFAM" id="SSF49373">
    <property type="entry name" value="Invasin/intimin cell-adhesion fragments"/>
    <property type="match status" value="3"/>
</dbReference>